<feature type="transmembrane region" description="Helical" evidence="1">
    <location>
        <begin position="146"/>
        <end position="169"/>
    </location>
</feature>
<name>A0A1G8IAZ8_9ACTN</name>
<dbReference type="STRING" id="504805.SAMN05421505_13618"/>
<keyword evidence="3" id="KW-1185">Reference proteome</keyword>
<evidence type="ECO:0000313" key="3">
    <source>
        <dbReference type="Proteomes" id="UP000198923"/>
    </source>
</evidence>
<reference evidence="2 3" key="1">
    <citation type="submission" date="2016-10" db="EMBL/GenBank/DDBJ databases">
        <authorList>
            <person name="de Groot N.N."/>
        </authorList>
    </citation>
    <scope>NUCLEOTIDE SEQUENCE [LARGE SCALE GENOMIC DNA]</scope>
    <source>
        <strain evidence="2 3">CPCC 201354</strain>
    </source>
</reference>
<sequence>MDRQDKRIAKRQADFERMAARSAKRLGTRSQRRRLVLVGCALLGLLWIGQAVIIAYAPSDLARNIYLSMFGVSVVGGLLVAGGLMTAAGGALSLPERVLDERQRGQRHHAYAIAHRVTATLLGVTMAATLVWGMSGDDLTVVVPSALLATLPMTLFITHWTIPLLVAAWHAPDAPPDDED</sequence>
<keyword evidence="1" id="KW-0472">Membrane</keyword>
<evidence type="ECO:0000313" key="2">
    <source>
        <dbReference type="EMBL" id="SDI15740.1"/>
    </source>
</evidence>
<keyword evidence="1" id="KW-1133">Transmembrane helix</keyword>
<feature type="transmembrane region" description="Helical" evidence="1">
    <location>
        <begin position="113"/>
        <end position="134"/>
    </location>
</feature>
<accession>A0A1G8IAZ8</accession>
<dbReference type="Proteomes" id="UP000198923">
    <property type="component" value="Unassembled WGS sequence"/>
</dbReference>
<gene>
    <name evidence="2" type="ORF">SAMN05421505_13618</name>
</gene>
<protein>
    <submittedName>
        <fullName evidence="2">Uncharacterized protein</fullName>
    </submittedName>
</protein>
<proteinExistence type="predicted"/>
<feature type="transmembrane region" description="Helical" evidence="1">
    <location>
        <begin position="69"/>
        <end position="92"/>
    </location>
</feature>
<dbReference type="OrthoDB" id="3539325at2"/>
<evidence type="ECO:0000256" key="1">
    <source>
        <dbReference type="SAM" id="Phobius"/>
    </source>
</evidence>
<dbReference type="EMBL" id="FNCN01000036">
    <property type="protein sequence ID" value="SDI15740.1"/>
    <property type="molecule type" value="Genomic_DNA"/>
</dbReference>
<dbReference type="AlphaFoldDB" id="A0A1G8IAZ8"/>
<feature type="transmembrane region" description="Helical" evidence="1">
    <location>
        <begin position="35"/>
        <end position="57"/>
    </location>
</feature>
<dbReference type="RefSeq" id="WP_093174348.1">
    <property type="nucleotide sequence ID" value="NZ_FNCN01000036.1"/>
</dbReference>
<keyword evidence="1" id="KW-0812">Transmembrane</keyword>
<organism evidence="2 3">
    <name type="scientific">Sinosporangium album</name>
    <dbReference type="NCBI Taxonomy" id="504805"/>
    <lineage>
        <taxon>Bacteria</taxon>
        <taxon>Bacillati</taxon>
        <taxon>Actinomycetota</taxon>
        <taxon>Actinomycetes</taxon>
        <taxon>Streptosporangiales</taxon>
        <taxon>Streptosporangiaceae</taxon>
        <taxon>Sinosporangium</taxon>
    </lineage>
</organism>